<name>A0A9K3PNQ2_9STRA</name>
<organism evidence="4 5">
    <name type="scientific">Nitzschia inconspicua</name>
    <dbReference type="NCBI Taxonomy" id="303405"/>
    <lineage>
        <taxon>Eukaryota</taxon>
        <taxon>Sar</taxon>
        <taxon>Stramenopiles</taxon>
        <taxon>Ochrophyta</taxon>
        <taxon>Bacillariophyta</taxon>
        <taxon>Bacillariophyceae</taxon>
        <taxon>Bacillariophycidae</taxon>
        <taxon>Bacillariales</taxon>
        <taxon>Bacillariaceae</taxon>
        <taxon>Nitzschia</taxon>
    </lineage>
</organism>
<comment type="caution">
    <text evidence="4">The sequence shown here is derived from an EMBL/GenBank/DDBJ whole genome shotgun (WGS) entry which is preliminary data.</text>
</comment>
<reference evidence="4" key="2">
    <citation type="submission" date="2021-04" db="EMBL/GenBank/DDBJ databases">
        <authorList>
            <person name="Podell S."/>
        </authorList>
    </citation>
    <scope>NUCLEOTIDE SEQUENCE</scope>
    <source>
        <strain evidence="4">Hildebrandi</strain>
    </source>
</reference>
<feature type="region of interest" description="Disordered" evidence="1">
    <location>
        <begin position="88"/>
        <end position="114"/>
    </location>
</feature>
<feature type="domain" description="Haem-binding uptake Tiki superfamily ChaN" evidence="3">
    <location>
        <begin position="155"/>
        <end position="385"/>
    </location>
</feature>
<dbReference type="CDD" id="cd14727">
    <property type="entry name" value="ChanN-like"/>
    <property type="match status" value="1"/>
</dbReference>
<gene>
    <name evidence="4" type="ORF">IV203_002826</name>
</gene>
<dbReference type="InterPro" id="IPR007314">
    <property type="entry name" value="Cofac_haem-bd_dom"/>
</dbReference>
<dbReference type="Pfam" id="PF04187">
    <property type="entry name" value="Cofac_haem_bdg"/>
    <property type="match status" value="1"/>
</dbReference>
<evidence type="ECO:0000313" key="5">
    <source>
        <dbReference type="Proteomes" id="UP000693970"/>
    </source>
</evidence>
<feature type="compositionally biased region" description="Low complexity" evidence="1">
    <location>
        <begin position="88"/>
        <end position="107"/>
    </location>
</feature>
<feature type="chain" id="PRO_5039948204" evidence="2">
    <location>
        <begin position="25"/>
        <end position="467"/>
    </location>
</feature>
<dbReference type="AlphaFoldDB" id="A0A9K3PNQ2"/>
<evidence type="ECO:0000256" key="1">
    <source>
        <dbReference type="SAM" id="MobiDB-lite"/>
    </source>
</evidence>
<reference evidence="4" key="1">
    <citation type="journal article" date="2021" name="Sci. Rep.">
        <title>Diploid genomic architecture of Nitzschia inconspicua, an elite biomass production diatom.</title>
        <authorList>
            <person name="Oliver A."/>
            <person name="Podell S."/>
            <person name="Pinowska A."/>
            <person name="Traller J.C."/>
            <person name="Smith S.R."/>
            <person name="McClure R."/>
            <person name="Beliaev A."/>
            <person name="Bohutskyi P."/>
            <person name="Hill E.A."/>
            <person name="Rabines A."/>
            <person name="Zheng H."/>
            <person name="Allen L.Z."/>
            <person name="Kuo A."/>
            <person name="Grigoriev I.V."/>
            <person name="Allen A.E."/>
            <person name="Hazlebeck D."/>
            <person name="Allen E.E."/>
        </authorList>
    </citation>
    <scope>NUCLEOTIDE SEQUENCE</scope>
    <source>
        <strain evidence="4">Hildebrandi</strain>
    </source>
</reference>
<keyword evidence="5" id="KW-1185">Reference proteome</keyword>
<protein>
    <submittedName>
        <fullName evidence="4">Hem-binding uptake, Tiki superfamily, chaN domain containing protein</fullName>
    </submittedName>
</protein>
<evidence type="ECO:0000259" key="3">
    <source>
        <dbReference type="Pfam" id="PF04187"/>
    </source>
</evidence>
<evidence type="ECO:0000313" key="4">
    <source>
        <dbReference type="EMBL" id="KAG7353471.1"/>
    </source>
</evidence>
<dbReference type="Proteomes" id="UP000693970">
    <property type="component" value="Unassembled WGS sequence"/>
</dbReference>
<dbReference type="OrthoDB" id="206244at2759"/>
<evidence type="ECO:0000256" key="2">
    <source>
        <dbReference type="SAM" id="SignalP"/>
    </source>
</evidence>
<proteinExistence type="predicted"/>
<dbReference type="EMBL" id="JAGRRH010000016">
    <property type="protein sequence ID" value="KAG7353471.1"/>
    <property type="molecule type" value="Genomic_DNA"/>
</dbReference>
<feature type="signal peptide" evidence="2">
    <location>
        <begin position="1"/>
        <end position="24"/>
    </location>
</feature>
<sequence>MSSKCGWWKIQLLVLSVTYHICIQDRSVEALSPLHQPNPNSKIQVPTKSLHEQVNRRSVLGTIVSFATGIASTGSIQEALAEPPLKLPLLQSNSSDDSTTTLSAASSKRTNSRTPTFDAYYITPDESNVRSKLDKIDSQQFLQQMASVKNKSGGAVWLGEHHNSAADHDFQATFIREVHKHRQKHFSQKSNGGSNMMAIGLEQVQQEFQPILDAYIDGKISLDRMRFMVQWDKRWTWSFENYQSIFETAKQLRIPLLALNVDSEDLSIVEKEGYPGLPKERLRKYIKDPRGFSEFALEPDFQSYVDYVIQPSYELHQRMGLLRYTMAGERMEEEMTFRRFLSGRILWDEGMASGAFSWCAKNPGGLLIGLVGADHVKFKNGIPGRFSRMASKENLLDCKSVVINPTLIDSRPSGSVASIPTSDLAEYPERITLQLRYVKSSSVNPETGLALERKEGVLPFSDYVVLT</sequence>
<accession>A0A9K3PNQ2</accession>
<keyword evidence="2" id="KW-0732">Signal</keyword>